<dbReference type="InterPro" id="IPR015421">
    <property type="entry name" value="PyrdxlP-dep_Trfase_major"/>
</dbReference>
<dbReference type="Proteomes" id="UP001241747">
    <property type="component" value="Unassembled WGS sequence"/>
</dbReference>
<comment type="cofactor">
    <cofactor evidence="1">
        <name>pyridoxal 5'-phosphate</name>
        <dbReference type="ChEBI" id="CHEBI:597326"/>
    </cofactor>
</comment>
<reference evidence="5 6" key="1">
    <citation type="submission" date="2023-07" db="EMBL/GenBank/DDBJ databases">
        <title>Genomic Encyclopedia of Type Strains, Phase IV (KMG-IV): sequencing the most valuable type-strain genomes for metagenomic binning, comparative biology and taxonomic classification.</title>
        <authorList>
            <person name="Goeker M."/>
        </authorList>
    </citation>
    <scope>NUCLEOTIDE SEQUENCE [LARGE SCALE GENOMIC DNA]</scope>
    <source>
        <strain evidence="5 6">DSM 3770</strain>
    </source>
</reference>
<dbReference type="GO" id="GO:0008710">
    <property type="term" value="F:8-amino-7-oxononanoate synthase activity"/>
    <property type="evidence" value="ECO:0007669"/>
    <property type="project" value="UniProtKB-EC"/>
</dbReference>
<dbReference type="PANTHER" id="PTHR13693">
    <property type="entry name" value="CLASS II AMINOTRANSFERASE/8-AMINO-7-OXONONANOATE SYNTHASE"/>
    <property type="match status" value="1"/>
</dbReference>
<keyword evidence="2 5" id="KW-0808">Transferase</keyword>
<proteinExistence type="predicted"/>
<protein>
    <submittedName>
        <fullName evidence="5">8-amino-7-oxononanoate synthase</fullName>
        <ecNumber evidence="5">2.3.1.47</ecNumber>
    </submittedName>
</protein>
<dbReference type="InterPro" id="IPR015424">
    <property type="entry name" value="PyrdxlP-dep_Trfase"/>
</dbReference>
<feature type="domain" description="Aminotransferase class I/classII large" evidence="4">
    <location>
        <begin position="35"/>
        <end position="375"/>
    </location>
</feature>
<dbReference type="RefSeq" id="WP_237344694.1">
    <property type="nucleotide sequence ID" value="NZ_JABWGX010000005.1"/>
</dbReference>
<comment type="caution">
    <text evidence="5">The sequence shown here is derived from an EMBL/GenBank/DDBJ whole genome shotgun (WGS) entry which is preliminary data.</text>
</comment>
<evidence type="ECO:0000256" key="2">
    <source>
        <dbReference type="ARBA" id="ARBA00022679"/>
    </source>
</evidence>
<dbReference type="InterPro" id="IPR015422">
    <property type="entry name" value="PyrdxlP-dep_Trfase_small"/>
</dbReference>
<dbReference type="PANTHER" id="PTHR13693:SF100">
    <property type="entry name" value="8-AMINO-7-OXONONANOATE SYNTHASE"/>
    <property type="match status" value="1"/>
</dbReference>
<dbReference type="Gene3D" id="3.90.1150.10">
    <property type="entry name" value="Aspartate Aminotransferase, domain 1"/>
    <property type="match status" value="1"/>
</dbReference>
<evidence type="ECO:0000313" key="5">
    <source>
        <dbReference type="EMBL" id="MDQ0504926.1"/>
    </source>
</evidence>
<accession>A0ABU0LCS8</accession>
<evidence type="ECO:0000313" key="6">
    <source>
        <dbReference type="Proteomes" id="UP001241747"/>
    </source>
</evidence>
<evidence type="ECO:0000259" key="4">
    <source>
        <dbReference type="Pfam" id="PF00155"/>
    </source>
</evidence>
<dbReference type="EMBL" id="JAUSVY010000003">
    <property type="protein sequence ID" value="MDQ0504926.1"/>
    <property type="molecule type" value="Genomic_DNA"/>
</dbReference>
<dbReference type="SUPFAM" id="SSF53383">
    <property type="entry name" value="PLP-dependent transferases"/>
    <property type="match status" value="1"/>
</dbReference>
<evidence type="ECO:0000256" key="1">
    <source>
        <dbReference type="ARBA" id="ARBA00001933"/>
    </source>
</evidence>
<organism evidence="5 6">
    <name type="scientific">Xanthobacter agilis</name>
    <dbReference type="NCBI Taxonomy" id="47492"/>
    <lineage>
        <taxon>Bacteria</taxon>
        <taxon>Pseudomonadati</taxon>
        <taxon>Pseudomonadota</taxon>
        <taxon>Alphaproteobacteria</taxon>
        <taxon>Hyphomicrobiales</taxon>
        <taxon>Xanthobacteraceae</taxon>
        <taxon>Xanthobacter</taxon>
    </lineage>
</organism>
<keyword evidence="6" id="KW-1185">Reference proteome</keyword>
<keyword evidence="5" id="KW-0012">Acyltransferase</keyword>
<dbReference type="Gene3D" id="3.40.640.10">
    <property type="entry name" value="Type I PLP-dependent aspartate aminotransferase-like (Major domain)"/>
    <property type="match status" value="1"/>
</dbReference>
<dbReference type="Pfam" id="PF00155">
    <property type="entry name" value="Aminotran_1_2"/>
    <property type="match status" value="1"/>
</dbReference>
<keyword evidence="3" id="KW-0663">Pyridoxal phosphate</keyword>
<dbReference type="InterPro" id="IPR004839">
    <property type="entry name" value="Aminotransferase_I/II_large"/>
</dbReference>
<dbReference type="EC" id="2.3.1.47" evidence="5"/>
<sequence length="384" mass="40217">MSDTGGSDLLERYAATLRGLERKDRLRTLAPRAGLDFASNDYLGLAASGKLAAAVRRAIDDGTPVGAGGSRLLRGNTPEHERLEAAAARFFRVERALYFGGGFVANFAALTALPQKGDLVVMDELVHASAHEGARAGRALAVTARHNDVAAFADEIRRFRAAGGTGRVWIVVESLYSMDGDRAPLAELMALAEANDAFFFIDEAHATGVYGTEGRGLAAPFEGRENVLVLHTCGKALGGSGALLAGAKVLCDFLVNRSRPFIFATAPSPLMAVAAEAALEVLAREPERRDRLAALVAHAGRELGRIGVTASGSQIQPVIVGDNGRAMALAAALQARGFDVRGVRPPTVPEGTARLRVSLTLNVEAADVTALVDALAQEMGSRAA</sequence>
<name>A0ABU0LCS8_XANAG</name>
<evidence type="ECO:0000256" key="3">
    <source>
        <dbReference type="ARBA" id="ARBA00022898"/>
    </source>
</evidence>
<gene>
    <name evidence="5" type="ORF">QOZ94_001708</name>
</gene>
<dbReference type="InterPro" id="IPR050087">
    <property type="entry name" value="AON_synthase_class-II"/>
</dbReference>